<dbReference type="InterPro" id="IPR050525">
    <property type="entry name" value="ECM_Assembly_Org"/>
</dbReference>
<dbReference type="InterPro" id="IPR002035">
    <property type="entry name" value="VWF_A"/>
</dbReference>
<protein>
    <recommendedName>
        <fullName evidence="3">VWFA domain-containing protein</fullName>
    </recommendedName>
</protein>
<organism evidence="4 5">
    <name type="scientific">Littorina saxatilis</name>
    <dbReference type="NCBI Taxonomy" id="31220"/>
    <lineage>
        <taxon>Eukaryota</taxon>
        <taxon>Metazoa</taxon>
        <taxon>Spiralia</taxon>
        <taxon>Lophotrochozoa</taxon>
        <taxon>Mollusca</taxon>
        <taxon>Gastropoda</taxon>
        <taxon>Caenogastropoda</taxon>
        <taxon>Littorinimorpha</taxon>
        <taxon>Littorinoidea</taxon>
        <taxon>Littorinidae</taxon>
        <taxon>Littorina</taxon>
    </lineage>
</organism>
<dbReference type="PANTHER" id="PTHR24020">
    <property type="entry name" value="COLLAGEN ALPHA"/>
    <property type="match status" value="1"/>
</dbReference>
<dbReference type="CDD" id="cd01450">
    <property type="entry name" value="vWFA_subfamily_ECM"/>
    <property type="match status" value="1"/>
</dbReference>
<evidence type="ECO:0000313" key="5">
    <source>
        <dbReference type="Proteomes" id="UP001374579"/>
    </source>
</evidence>
<dbReference type="SUPFAM" id="SSF53300">
    <property type="entry name" value="vWA-like"/>
    <property type="match status" value="2"/>
</dbReference>
<dbReference type="InterPro" id="IPR036465">
    <property type="entry name" value="vWFA_dom_sf"/>
</dbReference>
<sequence length="554" mass="60343">MGFFLILTLVIVGLPVGVLAMPADLVKPWEYDGIEECKNSRADIYFLLGSTSSVWIVDYDKQLEFVVSLVNHFHIHPNITRVGLGIFADDFLPVIDIGDYPDKDTLIRAIRLTRYLSGNRYTDKGLKGLRTYGFRPGVVRPGVKKIGVVVTDGPSRYHSNTGAEATLAREENIWLLAIGVGGNVGREELSIIASQPKDRFVFHVASFSILGTLAHTLALSTCSLHLPQADNTTCRRRKKMDVMFVYNAAAMSSRNINKVREFTRLVMGEFSIASGNVRVGVISQGCQGGDIELAQYINQEDLAQALVNYPQAKLDSLLRKLRRWGYYPAREGRHLALKMAVVFVDDVIASKYDVLYEALLLGYEDVLIYVVAIGENYDMSEVNQLATSQAHVTQMGSYDDLLNLTRIQQFLFKFCERNSPSVPVVNTSSSAVYVSSCAFSTSSSASTPPITSSSDLSSSRSPTISLKAAPLSAPLNVLTSSSPPTASSKTFASVSASAESSPSSTSSSESQRSSDSLTVSAARLSWSAPARSNVLNLAICPSFLITLLFILCCS</sequence>
<evidence type="ECO:0000256" key="1">
    <source>
        <dbReference type="SAM" id="MobiDB-lite"/>
    </source>
</evidence>
<name>A0AAN9C338_9CAEN</name>
<reference evidence="4 5" key="1">
    <citation type="submission" date="2024-02" db="EMBL/GenBank/DDBJ databases">
        <title>Chromosome-scale genome assembly of the rough periwinkle Littorina saxatilis.</title>
        <authorList>
            <person name="De Jode A."/>
            <person name="Faria R."/>
            <person name="Formenti G."/>
            <person name="Sims Y."/>
            <person name="Smith T.P."/>
            <person name="Tracey A."/>
            <person name="Wood J.M.D."/>
            <person name="Zagrodzka Z.B."/>
            <person name="Johannesson K."/>
            <person name="Butlin R.K."/>
            <person name="Leder E.H."/>
        </authorList>
    </citation>
    <scope>NUCLEOTIDE SEQUENCE [LARGE SCALE GENOMIC DNA]</scope>
    <source>
        <strain evidence="4">Snail1</strain>
        <tissue evidence="4">Muscle</tissue>
    </source>
</reference>
<evidence type="ECO:0000313" key="4">
    <source>
        <dbReference type="EMBL" id="KAK7115794.1"/>
    </source>
</evidence>
<comment type="caution">
    <text evidence="4">The sequence shown here is derived from an EMBL/GenBank/DDBJ whole genome shotgun (WGS) entry which is preliminary data.</text>
</comment>
<evidence type="ECO:0000256" key="2">
    <source>
        <dbReference type="SAM" id="SignalP"/>
    </source>
</evidence>
<dbReference type="PROSITE" id="PS50234">
    <property type="entry name" value="VWFA"/>
    <property type="match status" value="2"/>
</dbReference>
<keyword evidence="2" id="KW-0732">Signal</keyword>
<dbReference type="Pfam" id="PF00092">
    <property type="entry name" value="VWA"/>
    <property type="match status" value="2"/>
</dbReference>
<proteinExistence type="predicted"/>
<dbReference type="Gene3D" id="3.40.50.410">
    <property type="entry name" value="von Willebrand factor, type A domain"/>
    <property type="match status" value="2"/>
</dbReference>
<accession>A0AAN9C338</accession>
<feature type="chain" id="PRO_5043026288" description="VWFA domain-containing protein" evidence="2">
    <location>
        <begin position="21"/>
        <end position="554"/>
    </location>
</feature>
<dbReference type="EMBL" id="JBAMIC010000001">
    <property type="protein sequence ID" value="KAK7115794.1"/>
    <property type="molecule type" value="Genomic_DNA"/>
</dbReference>
<feature type="signal peptide" evidence="2">
    <location>
        <begin position="1"/>
        <end position="20"/>
    </location>
</feature>
<feature type="domain" description="VWFA" evidence="3">
    <location>
        <begin position="241"/>
        <end position="411"/>
    </location>
</feature>
<dbReference type="Proteomes" id="UP001374579">
    <property type="component" value="Unassembled WGS sequence"/>
</dbReference>
<keyword evidence="5" id="KW-1185">Reference proteome</keyword>
<feature type="region of interest" description="Disordered" evidence="1">
    <location>
        <begin position="440"/>
        <end position="460"/>
    </location>
</feature>
<dbReference type="PANTHER" id="PTHR24020:SF84">
    <property type="entry name" value="VWFA DOMAIN-CONTAINING PROTEIN"/>
    <property type="match status" value="1"/>
</dbReference>
<dbReference type="AlphaFoldDB" id="A0AAN9C338"/>
<gene>
    <name evidence="4" type="ORF">V1264_001606</name>
</gene>
<feature type="domain" description="VWFA" evidence="3">
    <location>
        <begin position="43"/>
        <end position="217"/>
    </location>
</feature>
<dbReference type="SMART" id="SM00327">
    <property type="entry name" value="VWA"/>
    <property type="match status" value="1"/>
</dbReference>
<evidence type="ECO:0000259" key="3">
    <source>
        <dbReference type="PROSITE" id="PS50234"/>
    </source>
</evidence>